<dbReference type="EMBL" id="JAFEUM010000004">
    <property type="protein sequence ID" value="MBM7037137.1"/>
    <property type="molecule type" value="Genomic_DNA"/>
</dbReference>
<keyword evidence="3" id="KW-1185">Reference proteome</keyword>
<evidence type="ECO:0000256" key="1">
    <source>
        <dbReference type="SAM" id="Coils"/>
    </source>
</evidence>
<dbReference type="Proteomes" id="UP000809621">
    <property type="component" value="Unassembled WGS sequence"/>
</dbReference>
<evidence type="ECO:0000313" key="2">
    <source>
        <dbReference type="EMBL" id="MBM7037137.1"/>
    </source>
</evidence>
<gene>
    <name evidence="2" type="ORF">JQC93_12050</name>
</gene>
<keyword evidence="1" id="KW-0175">Coiled coil</keyword>
<comment type="caution">
    <text evidence="2">The sequence shown here is derived from an EMBL/GenBank/DDBJ whole genome shotgun (WGS) entry which is preliminary data.</text>
</comment>
<feature type="coiled-coil region" evidence="1">
    <location>
        <begin position="94"/>
        <end position="126"/>
    </location>
</feature>
<organism evidence="2 3">
    <name type="scientific">Vibrio ulleungensis</name>
    <dbReference type="NCBI Taxonomy" id="2807619"/>
    <lineage>
        <taxon>Bacteria</taxon>
        <taxon>Pseudomonadati</taxon>
        <taxon>Pseudomonadota</taxon>
        <taxon>Gammaproteobacteria</taxon>
        <taxon>Vibrionales</taxon>
        <taxon>Vibrionaceae</taxon>
        <taxon>Vibrio</taxon>
    </lineage>
</organism>
<sequence>MNQADKLEFHYYFNDTSHNIDALVRNKCETEVLAILLEAANILDISIEVNSEVFREGGFREFWKLLGEHGSQITILLAIVTIVLSRVPVTDPEIELLEREIKKLTIEEKKLNIQKLKLELKEKSVAQIDHEVIGKAARYVDKNLKVVKRRSNLYTHLSSYHKVEGVGINAISPDFEPFSDERKIERESFRKFILSSNKLNADIDDTANIEIVSPVLKEGRYKWKGIYDEKIITFDMLDAQFKEDVLLEKVSFKHGSFINCVLRINRELDEVGEIKVTGYAVSTVIEVSDGIQVSKTKQGNQYLHATKLARSQGDLFA</sequence>
<accession>A0ABS2HML0</accession>
<reference evidence="2 3" key="1">
    <citation type="submission" date="2021-02" db="EMBL/GenBank/DDBJ databases">
        <authorList>
            <person name="Park J.-S."/>
        </authorList>
    </citation>
    <scope>NUCLEOTIDE SEQUENCE [LARGE SCALE GENOMIC DNA]</scope>
    <source>
        <strain evidence="2 3">188UL20-2</strain>
    </source>
</reference>
<evidence type="ECO:0000313" key="3">
    <source>
        <dbReference type="Proteomes" id="UP000809621"/>
    </source>
</evidence>
<protein>
    <submittedName>
        <fullName evidence="2">Uncharacterized protein</fullName>
    </submittedName>
</protein>
<dbReference type="RefSeq" id="WP_205158694.1">
    <property type="nucleotide sequence ID" value="NZ_JAFEUM010000004.1"/>
</dbReference>
<name>A0ABS2HML0_9VIBR</name>
<proteinExistence type="predicted"/>